<proteinExistence type="predicted"/>
<dbReference type="Proteomes" id="UP000043764">
    <property type="component" value="Unassembled WGS sequence"/>
</dbReference>
<evidence type="ECO:0008006" key="3">
    <source>
        <dbReference type="Google" id="ProtNLM"/>
    </source>
</evidence>
<reference evidence="1 2" key="1">
    <citation type="submission" date="2015-05" db="EMBL/GenBank/DDBJ databases">
        <authorList>
            <person name="Rodrigo-Torres Lidia"/>
            <person name="Arahal R.David."/>
        </authorList>
    </citation>
    <scope>NUCLEOTIDE SEQUENCE [LARGE SCALE GENOMIC DNA]</scope>
    <source>
        <strain evidence="1 2">CECT 7321</strain>
    </source>
</reference>
<keyword evidence="2" id="KW-1185">Reference proteome</keyword>
<dbReference type="STRING" id="481446.NIT7645_01546"/>
<gene>
    <name evidence="1" type="ORF">NIT7321_01702</name>
</gene>
<evidence type="ECO:0000313" key="2">
    <source>
        <dbReference type="Proteomes" id="UP000043764"/>
    </source>
</evidence>
<dbReference type="EMBL" id="CVRL01000017">
    <property type="protein sequence ID" value="CRL10854.1"/>
    <property type="molecule type" value="Genomic_DNA"/>
</dbReference>
<dbReference type="AlphaFoldDB" id="A0A0H5D1G1"/>
<evidence type="ECO:0000313" key="1">
    <source>
        <dbReference type="EMBL" id="CRL10854.1"/>
    </source>
</evidence>
<organism evidence="1 2">
    <name type="scientific">Phaeobacter italicus</name>
    <dbReference type="NCBI Taxonomy" id="481446"/>
    <lineage>
        <taxon>Bacteria</taxon>
        <taxon>Pseudomonadati</taxon>
        <taxon>Pseudomonadota</taxon>
        <taxon>Alphaproteobacteria</taxon>
        <taxon>Rhodobacterales</taxon>
        <taxon>Roseobacteraceae</taxon>
        <taxon>Phaeobacter</taxon>
    </lineage>
</organism>
<sequence length="55" mass="6807">MREERALRRRLLLRMLRGFSFENPRFRGEPINELVPPELITRELREHYPERVIFA</sequence>
<name>A0A0H5D1G1_9RHOB</name>
<protein>
    <recommendedName>
        <fullName evidence="3">Peptidyl-tRNA hydrolase</fullName>
    </recommendedName>
</protein>
<accession>A0A0H5D1G1</accession>